<evidence type="ECO:0000259" key="3">
    <source>
        <dbReference type="PROSITE" id="PS51406"/>
    </source>
</evidence>
<keyword evidence="5" id="KW-1185">Reference proteome</keyword>
<dbReference type="SMART" id="SM00186">
    <property type="entry name" value="FBG"/>
    <property type="match status" value="1"/>
</dbReference>
<proteinExistence type="predicted"/>
<organism evidence="4 5">
    <name type="scientific">Mytilus galloprovincialis</name>
    <name type="common">Mediterranean mussel</name>
    <dbReference type="NCBI Taxonomy" id="29158"/>
    <lineage>
        <taxon>Eukaryota</taxon>
        <taxon>Metazoa</taxon>
        <taxon>Spiralia</taxon>
        <taxon>Lophotrochozoa</taxon>
        <taxon>Mollusca</taxon>
        <taxon>Bivalvia</taxon>
        <taxon>Autobranchia</taxon>
        <taxon>Pteriomorphia</taxon>
        <taxon>Mytilida</taxon>
        <taxon>Mytiloidea</taxon>
        <taxon>Mytilidae</taxon>
        <taxon>Mytilinae</taxon>
        <taxon>Mytilus</taxon>
    </lineage>
</organism>
<dbReference type="Pfam" id="PF00059">
    <property type="entry name" value="Lectin_C"/>
    <property type="match status" value="1"/>
</dbReference>
<feature type="domain" description="Fibrinogen C-terminal" evidence="3">
    <location>
        <begin position="188"/>
        <end position="345"/>
    </location>
</feature>
<dbReference type="Gene3D" id="3.90.215.10">
    <property type="entry name" value="Gamma Fibrinogen, chain A, domain 1"/>
    <property type="match status" value="1"/>
</dbReference>
<dbReference type="PROSITE" id="PS51406">
    <property type="entry name" value="FIBRINOGEN_C_2"/>
    <property type="match status" value="1"/>
</dbReference>
<dbReference type="SUPFAM" id="SSF56496">
    <property type="entry name" value="Fibrinogen C-terminal domain-like"/>
    <property type="match status" value="1"/>
</dbReference>
<dbReference type="GO" id="GO:0005615">
    <property type="term" value="C:extracellular space"/>
    <property type="evidence" value="ECO:0007669"/>
    <property type="project" value="TreeGrafter"/>
</dbReference>
<gene>
    <name evidence="4" type="ORF">MGAL_10B018551</name>
</gene>
<evidence type="ECO:0000313" key="5">
    <source>
        <dbReference type="Proteomes" id="UP000596742"/>
    </source>
</evidence>
<dbReference type="PROSITE" id="PS50041">
    <property type="entry name" value="C_TYPE_LECTIN_2"/>
    <property type="match status" value="1"/>
</dbReference>
<comment type="caution">
    <text evidence="4">The sequence shown here is derived from an EMBL/GenBank/DDBJ whole genome shotgun (WGS) entry which is preliminary data.</text>
</comment>
<dbReference type="Gene3D" id="3.10.100.10">
    <property type="entry name" value="Mannose-Binding Protein A, subunit A"/>
    <property type="match status" value="1"/>
</dbReference>
<dbReference type="InterPro" id="IPR001304">
    <property type="entry name" value="C-type_lectin-like"/>
</dbReference>
<evidence type="ECO:0008006" key="6">
    <source>
        <dbReference type="Google" id="ProtNLM"/>
    </source>
</evidence>
<dbReference type="SMART" id="SM00034">
    <property type="entry name" value="CLECT"/>
    <property type="match status" value="1"/>
</dbReference>
<sequence>MWMRSSRPTLRATTAGFRTGTGVDLGPAFPILSLLFFVPLLALVGASTTTRVPPAVVPPSIVIRVPPQATPSAPCVPTNCPPGYMMLTGENAGTNCYLYSGDNTKKSWDEAMRTCAMTTGAFLWNPNTKAEVNAVRDKFSLPANACLWVGGKKDSNGKFVFEIDDTGFVLEQKAIPYGVNGAALDTTGFFIDPNGECLGINPLSFNEITFWTWGPQACSFAATYVCEFPRVIQTRFNGQIIFNRTWKDDEYGFGNINGEHWLGNEKIHILTSKGNSEFRIQLADFDGETRYALYRNFSVGDAKSKYKLSIGGYSGNAGDCPYQHNDKHFSTPDEDNDTHKGGNCADYSKAEPGSTNVLSRI</sequence>
<reference evidence="4" key="1">
    <citation type="submission" date="2018-11" db="EMBL/GenBank/DDBJ databases">
        <authorList>
            <person name="Alioto T."/>
            <person name="Alioto T."/>
        </authorList>
    </citation>
    <scope>NUCLEOTIDE SEQUENCE</scope>
</reference>
<dbReference type="OrthoDB" id="10422633at2759"/>
<dbReference type="InterPro" id="IPR050373">
    <property type="entry name" value="Fibrinogen_C-term_domain"/>
</dbReference>
<evidence type="ECO:0000259" key="2">
    <source>
        <dbReference type="PROSITE" id="PS50041"/>
    </source>
</evidence>
<dbReference type="PANTHER" id="PTHR19143:SF327">
    <property type="entry name" value="FI21813P1-RELATED"/>
    <property type="match status" value="1"/>
</dbReference>
<feature type="domain" description="C-type lectin" evidence="2">
    <location>
        <begin position="92"/>
        <end position="227"/>
    </location>
</feature>
<feature type="region of interest" description="Disordered" evidence="1">
    <location>
        <begin position="324"/>
        <end position="361"/>
    </location>
</feature>
<dbReference type="SUPFAM" id="SSF56436">
    <property type="entry name" value="C-type lectin-like"/>
    <property type="match status" value="1"/>
</dbReference>
<dbReference type="InterPro" id="IPR036056">
    <property type="entry name" value="Fibrinogen-like_C"/>
</dbReference>
<dbReference type="InterPro" id="IPR014716">
    <property type="entry name" value="Fibrinogen_a/b/g_C_1"/>
</dbReference>
<evidence type="ECO:0000256" key="1">
    <source>
        <dbReference type="SAM" id="MobiDB-lite"/>
    </source>
</evidence>
<dbReference type="AlphaFoldDB" id="A0A8B6F526"/>
<dbReference type="InterPro" id="IPR016186">
    <property type="entry name" value="C-type_lectin-like/link_sf"/>
</dbReference>
<accession>A0A8B6F526</accession>
<dbReference type="Proteomes" id="UP000596742">
    <property type="component" value="Unassembled WGS sequence"/>
</dbReference>
<dbReference type="CDD" id="cd00037">
    <property type="entry name" value="CLECT"/>
    <property type="match status" value="1"/>
</dbReference>
<dbReference type="EMBL" id="UYJE01006126">
    <property type="protein sequence ID" value="VDI43272.1"/>
    <property type="molecule type" value="Genomic_DNA"/>
</dbReference>
<dbReference type="PANTHER" id="PTHR19143">
    <property type="entry name" value="FIBRINOGEN/TENASCIN/ANGIOPOEITIN"/>
    <property type="match status" value="1"/>
</dbReference>
<name>A0A8B6F526_MYTGA</name>
<dbReference type="Pfam" id="PF00147">
    <property type="entry name" value="Fibrinogen_C"/>
    <property type="match status" value="1"/>
</dbReference>
<protein>
    <recommendedName>
        <fullName evidence="6">C-type lectin domain-containing protein</fullName>
    </recommendedName>
</protein>
<evidence type="ECO:0000313" key="4">
    <source>
        <dbReference type="EMBL" id="VDI43272.1"/>
    </source>
</evidence>
<dbReference type="InterPro" id="IPR016187">
    <property type="entry name" value="CTDL_fold"/>
</dbReference>
<dbReference type="InterPro" id="IPR002181">
    <property type="entry name" value="Fibrinogen_a/b/g_C_dom"/>
</dbReference>